<organism evidence="3 4">
    <name type="scientific">Hoeflea halophila</name>
    <dbReference type="NCBI Taxonomy" id="714899"/>
    <lineage>
        <taxon>Bacteria</taxon>
        <taxon>Pseudomonadati</taxon>
        <taxon>Pseudomonadota</taxon>
        <taxon>Alphaproteobacteria</taxon>
        <taxon>Hyphomicrobiales</taxon>
        <taxon>Rhizobiaceae</taxon>
        <taxon>Hoeflea</taxon>
    </lineage>
</organism>
<dbReference type="InterPro" id="IPR035437">
    <property type="entry name" value="SNase_OB-fold_sf"/>
</dbReference>
<dbReference type="Pfam" id="PF00565">
    <property type="entry name" value="SNase"/>
    <property type="match status" value="1"/>
</dbReference>
<evidence type="ECO:0000259" key="2">
    <source>
        <dbReference type="PROSITE" id="PS50830"/>
    </source>
</evidence>
<evidence type="ECO:0000313" key="3">
    <source>
        <dbReference type="EMBL" id="SOE16940.1"/>
    </source>
</evidence>
<dbReference type="AlphaFoldDB" id="A0A286IA14"/>
<dbReference type="SMART" id="SM00318">
    <property type="entry name" value="SNc"/>
    <property type="match status" value="1"/>
</dbReference>
<dbReference type="Proteomes" id="UP000219465">
    <property type="component" value="Unassembled WGS sequence"/>
</dbReference>
<dbReference type="PROSITE" id="PS50830">
    <property type="entry name" value="TNASE_3"/>
    <property type="match status" value="1"/>
</dbReference>
<feature type="domain" description="TNase-like" evidence="2">
    <location>
        <begin position="41"/>
        <end position="162"/>
    </location>
</feature>
<dbReference type="GO" id="GO:0004519">
    <property type="term" value="F:endonuclease activity"/>
    <property type="evidence" value="ECO:0007669"/>
    <property type="project" value="UniProtKB-KW"/>
</dbReference>
<feature type="signal peptide" evidence="1">
    <location>
        <begin position="1"/>
        <end position="31"/>
    </location>
</feature>
<gene>
    <name evidence="3" type="ORF">SAMN05877838_1826</name>
</gene>
<keyword evidence="3" id="KW-0378">Hydrolase</keyword>
<dbReference type="Gene3D" id="2.40.50.90">
    <property type="match status" value="1"/>
</dbReference>
<feature type="chain" id="PRO_5013239239" evidence="1">
    <location>
        <begin position="32"/>
        <end position="162"/>
    </location>
</feature>
<evidence type="ECO:0000313" key="4">
    <source>
        <dbReference type="Proteomes" id="UP000219465"/>
    </source>
</evidence>
<reference evidence="4" key="1">
    <citation type="submission" date="2017-08" db="EMBL/GenBank/DDBJ databases">
        <authorList>
            <person name="Varghese N."/>
            <person name="Submissions S."/>
        </authorList>
    </citation>
    <scope>NUCLEOTIDE SEQUENCE [LARGE SCALE GENOMIC DNA]</scope>
    <source>
        <strain evidence="4">KCTC 23107</strain>
    </source>
</reference>
<keyword evidence="4" id="KW-1185">Reference proteome</keyword>
<evidence type="ECO:0000256" key="1">
    <source>
        <dbReference type="SAM" id="SignalP"/>
    </source>
</evidence>
<keyword evidence="3" id="KW-0255">Endonuclease</keyword>
<sequence>MHTDSPVPALLPPYMLVLLGLLTFAAAPAAAADTEWRNVAGPVKAKIIRIIDGDTLEVDAHPWPGHAVRVSVRLRGIDTPERRSRCAAQRVAAQMARNQLERLVSGFQSVELVNVAGGKYFGRVLADMKAGSRDIASAMLESGHASPYRGGKRHKPKCAVKL</sequence>
<proteinExistence type="predicted"/>
<dbReference type="EMBL" id="OCPC01000002">
    <property type="protein sequence ID" value="SOE16940.1"/>
    <property type="molecule type" value="Genomic_DNA"/>
</dbReference>
<name>A0A286IA14_9HYPH</name>
<accession>A0A286IA14</accession>
<keyword evidence="3" id="KW-0540">Nuclease</keyword>
<dbReference type="SUPFAM" id="SSF50199">
    <property type="entry name" value="Staphylococcal nuclease"/>
    <property type="match status" value="1"/>
</dbReference>
<protein>
    <submittedName>
        <fullName evidence="3">Endonuclease YncB( thermonuclease family)</fullName>
    </submittedName>
</protein>
<keyword evidence="1" id="KW-0732">Signal</keyword>
<dbReference type="InterPro" id="IPR016071">
    <property type="entry name" value="Staphylococal_nuclease_OB-fold"/>
</dbReference>